<keyword evidence="1" id="KW-0812">Transmembrane</keyword>
<reference evidence="2 3" key="1">
    <citation type="submission" date="2019-08" db="EMBL/GenBank/DDBJ databases">
        <title>In-depth cultivation of the pig gut microbiome towards novel bacterial diversity and tailored functional studies.</title>
        <authorList>
            <person name="Wylensek D."/>
            <person name="Hitch T.C.A."/>
            <person name="Clavel T."/>
        </authorList>
    </citation>
    <scope>NUCLEOTIDE SEQUENCE [LARGE SCALE GENOMIC DNA]</scope>
    <source>
        <strain evidence="2 3">LKV-178-WT-2G</strain>
    </source>
</reference>
<evidence type="ECO:0000313" key="2">
    <source>
        <dbReference type="EMBL" id="MSS02039.1"/>
    </source>
</evidence>
<keyword evidence="3" id="KW-1185">Reference proteome</keyword>
<dbReference type="Pfam" id="PF10112">
    <property type="entry name" value="Halogen_Hydrol"/>
    <property type="match status" value="1"/>
</dbReference>
<feature type="transmembrane region" description="Helical" evidence="1">
    <location>
        <begin position="41"/>
        <end position="59"/>
    </location>
</feature>
<dbReference type="AlphaFoldDB" id="A0A7X2N3Y2"/>
<dbReference type="EMBL" id="VUMM01000018">
    <property type="protein sequence ID" value="MSS02039.1"/>
    <property type="molecule type" value="Genomic_DNA"/>
</dbReference>
<dbReference type="InterPro" id="IPR018770">
    <property type="entry name" value="ChloroindolylP_hydrolase"/>
</dbReference>
<evidence type="ECO:0008006" key="4">
    <source>
        <dbReference type="Google" id="ProtNLM"/>
    </source>
</evidence>
<feature type="transmembrane region" description="Helical" evidence="1">
    <location>
        <begin position="17"/>
        <end position="35"/>
    </location>
</feature>
<accession>A0A7X2N3Y2</accession>
<protein>
    <recommendedName>
        <fullName evidence="4">5-bromo-4-chloroindolyl phosphate hydrolysis protein</fullName>
    </recommendedName>
</protein>
<keyword evidence="1" id="KW-0472">Membrane</keyword>
<evidence type="ECO:0000256" key="1">
    <source>
        <dbReference type="SAM" id="Phobius"/>
    </source>
</evidence>
<keyword evidence="1" id="KW-1133">Transmembrane helix</keyword>
<organism evidence="2 3">
    <name type="scientific">Floccifex porci</name>
    <dbReference type="NCBI Taxonomy" id="2606629"/>
    <lineage>
        <taxon>Bacteria</taxon>
        <taxon>Bacillati</taxon>
        <taxon>Bacillota</taxon>
        <taxon>Erysipelotrichia</taxon>
        <taxon>Erysipelotrichales</taxon>
        <taxon>Erysipelotrichaceae</taxon>
        <taxon>Floccifex</taxon>
    </lineage>
</organism>
<name>A0A7X2N3Y2_9FIRM</name>
<comment type="caution">
    <text evidence="2">The sequence shown here is derived from an EMBL/GenBank/DDBJ whole genome shotgun (WGS) entry which is preliminary data.</text>
</comment>
<evidence type="ECO:0000313" key="3">
    <source>
        <dbReference type="Proteomes" id="UP000470082"/>
    </source>
</evidence>
<dbReference type="Proteomes" id="UP000470082">
    <property type="component" value="Unassembled WGS sequence"/>
</dbReference>
<gene>
    <name evidence="2" type="ORF">FYJ50_08050</name>
</gene>
<sequence>MYMASVIKKKKRIPSKIPYFATGIYGAFYLMQMNFTSIREWITLGIGSVLIYFISTKIFRGKLVEYEVPVQYEDMSVQEILSTGNLYMDSFEKKRRKVQNYEVRLNIRNIIHVSNQILEEVRNDPSDVKKIRKFITYYLPTIDKVLNSYVDMEKVAQTPQIIESKKKIEELLKTVEKAFLSLYDSLFENETLDLMTDISVLEKVIEQEGLTEKQVL</sequence>
<proteinExistence type="predicted"/>